<dbReference type="InterPro" id="IPR036397">
    <property type="entry name" value="RNaseH_sf"/>
</dbReference>
<evidence type="ECO:0000313" key="2">
    <source>
        <dbReference type="EMBL" id="CAG6729489.1"/>
    </source>
</evidence>
<dbReference type="InterPro" id="IPR052709">
    <property type="entry name" value="Transposase-MT_Hybrid"/>
</dbReference>
<dbReference type="Gene3D" id="3.30.420.10">
    <property type="entry name" value="Ribonuclease H-like superfamily/Ribonuclease H"/>
    <property type="match status" value="1"/>
</dbReference>
<dbReference type="AlphaFoldDB" id="A0A8D8YJ66"/>
<reference evidence="2" key="1">
    <citation type="submission" date="2021-05" db="EMBL/GenBank/DDBJ databases">
        <authorList>
            <person name="Alioto T."/>
            <person name="Alioto T."/>
            <person name="Gomez Garrido J."/>
        </authorList>
    </citation>
    <scope>NUCLEOTIDE SEQUENCE</scope>
</reference>
<dbReference type="GO" id="GO:0032259">
    <property type="term" value="P:methylation"/>
    <property type="evidence" value="ECO:0007669"/>
    <property type="project" value="UniProtKB-KW"/>
</dbReference>
<keyword evidence="2" id="KW-0489">Methyltransferase</keyword>
<dbReference type="InterPro" id="IPR041426">
    <property type="entry name" value="Mos1_HTH"/>
</dbReference>
<accession>A0A8D8YJ66</accession>
<proteinExistence type="predicted"/>
<dbReference type="PANTHER" id="PTHR46060">
    <property type="entry name" value="MARINER MOS1 TRANSPOSASE-LIKE PROTEIN"/>
    <property type="match status" value="1"/>
</dbReference>
<protein>
    <submittedName>
        <fullName evidence="2">Histone-lysine N-methyltransferase SETMAR</fullName>
    </submittedName>
</protein>
<keyword evidence="2" id="KW-0808">Transferase</keyword>
<dbReference type="GO" id="GO:0003676">
    <property type="term" value="F:nucleic acid binding"/>
    <property type="evidence" value="ECO:0007669"/>
    <property type="project" value="InterPro"/>
</dbReference>
<dbReference type="PANTHER" id="PTHR46060:SF1">
    <property type="entry name" value="MARINER MOS1 TRANSPOSASE-LIKE PROTEIN"/>
    <property type="match status" value="1"/>
</dbReference>
<dbReference type="GO" id="GO:0008168">
    <property type="term" value="F:methyltransferase activity"/>
    <property type="evidence" value="ECO:0007669"/>
    <property type="project" value="UniProtKB-KW"/>
</dbReference>
<dbReference type="Gene3D" id="1.10.10.1450">
    <property type="match status" value="1"/>
</dbReference>
<dbReference type="EMBL" id="HBUF01379017">
    <property type="protein sequence ID" value="CAG6729489.1"/>
    <property type="molecule type" value="Transcribed_RNA"/>
</dbReference>
<sequence>MDKVEVRAVIMFFCLEGKSTTEIKTRLDSTLGDSAPSKSMVCKWVSDFKRGRSSCSDEPRSERPVEVVTVDVVEKVHDLVLENRRTKVRDIAESVGISIERVWYILHEFGHEKALRAMGAAFDQKRQRKGIQKSATSMAKLHELRWELLPHPPFSPDLAPCDYHLFSNIKKWLGRKKFASNIELINAVNSYFEGLDQSSYATGINRLKHRWTKCIELKGD</sequence>
<evidence type="ECO:0000259" key="1">
    <source>
        <dbReference type="Pfam" id="PF17906"/>
    </source>
</evidence>
<name>A0A8D8YJ66_9HEMI</name>
<dbReference type="Pfam" id="PF17906">
    <property type="entry name" value="HTH_48"/>
    <property type="match status" value="1"/>
</dbReference>
<organism evidence="2">
    <name type="scientific">Cacopsylla melanoneura</name>
    <dbReference type="NCBI Taxonomy" id="428564"/>
    <lineage>
        <taxon>Eukaryota</taxon>
        <taxon>Metazoa</taxon>
        <taxon>Ecdysozoa</taxon>
        <taxon>Arthropoda</taxon>
        <taxon>Hexapoda</taxon>
        <taxon>Insecta</taxon>
        <taxon>Pterygota</taxon>
        <taxon>Neoptera</taxon>
        <taxon>Paraneoptera</taxon>
        <taxon>Hemiptera</taxon>
        <taxon>Sternorrhyncha</taxon>
        <taxon>Psylloidea</taxon>
        <taxon>Psyllidae</taxon>
        <taxon>Psyllinae</taxon>
        <taxon>Cacopsylla</taxon>
    </lineage>
</organism>
<feature type="domain" description="Mos1 transposase HTH" evidence="1">
    <location>
        <begin position="3"/>
        <end position="51"/>
    </location>
</feature>